<evidence type="ECO:0000313" key="2">
    <source>
        <dbReference type="Proteomes" id="UP000887116"/>
    </source>
</evidence>
<protein>
    <submittedName>
        <fullName evidence="1">Uncharacterized protein</fullName>
    </submittedName>
</protein>
<proteinExistence type="predicted"/>
<dbReference type="AlphaFoldDB" id="A0A8X6LD29"/>
<organism evidence="1 2">
    <name type="scientific">Trichonephila clavata</name>
    <name type="common">Joro spider</name>
    <name type="synonym">Nephila clavata</name>
    <dbReference type="NCBI Taxonomy" id="2740835"/>
    <lineage>
        <taxon>Eukaryota</taxon>
        <taxon>Metazoa</taxon>
        <taxon>Ecdysozoa</taxon>
        <taxon>Arthropoda</taxon>
        <taxon>Chelicerata</taxon>
        <taxon>Arachnida</taxon>
        <taxon>Araneae</taxon>
        <taxon>Araneomorphae</taxon>
        <taxon>Entelegynae</taxon>
        <taxon>Araneoidea</taxon>
        <taxon>Nephilidae</taxon>
        <taxon>Trichonephila</taxon>
    </lineage>
</organism>
<reference evidence="1" key="1">
    <citation type="submission" date="2020-07" db="EMBL/GenBank/DDBJ databases">
        <title>Multicomponent nature underlies the extraordinary mechanical properties of spider dragline silk.</title>
        <authorList>
            <person name="Kono N."/>
            <person name="Nakamura H."/>
            <person name="Mori M."/>
            <person name="Yoshida Y."/>
            <person name="Ohtoshi R."/>
            <person name="Malay A.D."/>
            <person name="Moran D.A.P."/>
            <person name="Tomita M."/>
            <person name="Numata K."/>
            <person name="Arakawa K."/>
        </authorList>
    </citation>
    <scope>NUCLEOTIDE SEQUENCE</scope>
</reference>
<evidence type="ECO:0000313" key="1">
    <source>
        <dbReference type="EMBL" id="GFR04062.1"/>
    </source>
</evidence>
<dbReference type="EMBL" id="BMAO01005799">
    <property type="protein sequence ID" value="GFR04062.1"/>
    <property type="molecule type" value="Genomic_DNA"/>
</dbReference>
<accession>A0A8X6LD29</accession>
<dbReference type="Proteomes" id="UP000887116">
    <property type="component" value="Unassembled WGS sequence"/>
</dbReference>
<sequence length="70" mass="7423">MSGLSNSRAGVLQGQPGHLAAYQACSGGYLQIVLILPVNREWTSEALQFRGRGSGKFAALLSKQISTSFP</sequence>
<name>A0A8X6LD29_TRICU</name>
<gene>
    <name evidence="1" type="ORF">TNCT_600521</name>
</gene>
<comment type="caution">
    <text evidence="1">The sequence shown here is derived from an EMBL/GenBank/DDBJ whole genome shotgun (WGS) entry which is preliminary data.</text>
</comment>
<keyword evidence="2" id="KW-1185">Reference proteome</keyword>